<dbReference type="EMBL" id="DTHB01000053">
    <property type="protein sequence ID" value="HGB15415.1"/>
    <property type="molecule type" value="Genomic_DNA"/>
</dbReference>
<dbReference type="Pfam" id="PF13614">
    <property type="entry name" value="AAA_31"/>
    <property type="match status" value="1"/>
</dbReference>
<dbReference type="FunFam" id="3.40.50.300:FF:000285">
    <property type="entry name" value="Sporulation initiation inhibitor Soj"/>
    <property type="match status" value="1"/>
</dbReference>
<dbReference type="InterPro" id="IPR027417">
    <property type="entry name" value="P-loop_NTPase"/>
</dbReference>
<dbReference type="AlphaFoldDB" id="A0A7C3WSJ3"/>
<dbReference type="SUPFAM" id="SSF52540">
    <property type="entry name" value="P-loop containing nucleoside triphosphate hydrolases"/>
    <property type="match status" value="1"/>
</dbReference>
<protein>
    <submittedName>
        <fullName evidence="2">ParA family protein</fullName>
    </submittedName>
</protein>
<proteinExistence type="predicted"/>
<dbReference type="CDD" id="cd02042">
    <property type="entry name" value="ParAB_family"/>
    <property type="match status" value="1"/>
</dbReference>
<reference evidence="2" key="1">
    <citation type="journal article" date="2020" name="mSystems">
        <title>Genome- and Community-Level Interaction Insights into Carbon Utilization and Element Cycling Functions of Hydrothermarchaeota in Hydrothermal Sediment.</title>
        <authorList>
            <person name="Zhou Z."/>
            <person name="Liu Y."/>
            <person name="Xu W."/>
            <person name="Pan J."/>
            <person name="Luo Z.H."/>
            <person name="Li M."/>
        </authorList>
    </citation>
    <scope>NUCLEOTIDE SEQUENCE [LARGE SCALE GENOMIC DNA]</scope>
    <source>
        <strain evidence="2">SpSt-776</strain>
    </source>
</reference>
<evidence type="ECO:0000313" key="2">
    <source>
        <dbReference type="EMBL" id="HGB15415.1"/>
    </source>
</evidence>
<sequence length="407" mass="45151">MLVGYPVTRTGQPYPVSHGFYALCSSGPTPVQAASVRFPKMITPTLVGPLPGLRLFARAPMLQTDTACGSNYGKGFAVLEKEGGKAGSALSSPRINAKRKLWDRWDNIHGSSPADKEKRSLPQASKNSSYVVAVINQKGGTGKTTTTVNLGAALAYLGHRTLMVDLDPQAHTTIGIGVDPDAFIESVAEVMSIPKKSMAEIILPTYIPGLTLAPAHIHLAHVAEQIYTRVYRETILAQALQGLDHEFILIDCPPSLGVLTINALYACDFIIIPCQISRYSLDGLADLLTTIEIVKNLSIQDLFQGDHFRILLTMYDPRNRITNQYIMDELRPYRDKQFTAVIRKNEALNQAQIAQKAIFDYEFDSTGSQDYQRLALEFLQLYHKRIGLPFEDKIFEAKVNQNKPWEN</sequence>
<evidence type="ECO:0000259" key="1">
    <source>
        <dbReference type="Pfam" id="PF13614"/>
    </source>
</evidence>
<comment type="caution">
    <text evidence="2">The sequence shown here is derived from an EMBL/GenBank/DDBJ whole genome shotgun (WGS) entry which is preliminary data.</text>
</comment>
<organism evidence="2">
    <name type="scientific">Desulfobacca acetoxidans</name>
    <dbReference type="NCBI Taxonomy" id="60893"/>
    <lineage>
        <taxon>Bacteria</taxon>
        <taxon>Pseudomonadati</taxon>
        <taxon>Thermodesulfobacteriota</taxon>
        <taxon>Desulfobaccia</taxon>
        <taxon>Desulfobaccales</taxon>
        <taxon>Desulfobaccaceae</taxon>
        <taxon>Desulfobacca</taxon>
    </lineage>
</organism>
<dbReference type="Gene3D" id="3.40.50.300">
    <property type="entry name" value="P-loop containing nucleotide triphosphate hydrolases"/>
    <property type="match status" value="1"/>
</dbReference>
<dbReference type="InterPro" id="IPR025669">
    <property type="entry name" value="AAA_dom"/>
</dbReference>
<dbReference type="PANTHER" id="PTHR13696">
    <property type="entry name" value="P-LOOP CONTAINING NUCLEOSIDE TRIPHOSPHATE HYDROLASE"/>
    <property type="match status" value="1"/>
</dbReference>
<feature type="domain" description="AAA" evidence="1">
    <location>
        <begin position="131"/>
        <end position="297"/>
    </location>
</feature>
<accession>A0A7C3WSJ3</accession>
<dbReference type="InterPro" id="IPR050678">
    <property type="entry name" value="DNA_Partitioning_ATPase"/>
</dbReference>
<dbReference type="PANTHER" id="PTHR13696:SF99">
    <property type="entry name" value="COBYRINIC ACID AC-DIAMIDE SYNTHASE"/>
    <property type="match status" value="1"/>
</dbReference>
<gene>
    <name evidence="2" type="ORF">ENV62_09295</name>
</gene>
<name>A0A7C3WSJ3_9BACT</name>